<sequence>MRWLVTGASGMLGSEVVRVLTAASEDVTAVDRAGLDITRPGDVRAAVAGHDVVVNCAAYTAVDPAEADEATAFAVNAVGAAAVARAAHEAGARLVHVSTDYVMGEVASAPPLPWHEDASPDPRTAYGRSKLAGEWAVRAECPDHLVVRTAWLYGRDGTCFPRTIAVLAAERGALEVVDDQWGQPTWALDLARLVHRLVARGAPAGTYHGTAAGETSWFEFARAVVGAAGMDPALVRAVPTSARPRGAARPSWSVLGHESLAAAGVEAIGPWEQRWVAAAGEVLADLATVGRPAGQDSSRSVSR</sequence>
<keyword evidence="2" id="KW-0560">Oxidoreductase</keyword>
<dbReference type="GO" id="GO:0019305">
    <property type="term" value="P:dTDP-rhamnose biosynthetic process"/>
    <property type="evidence" value="ECO:0007669"/>
    <property type="project" value="UniProtKB-UniPathway"/>
</dbReference>
<proteinExistence type="inferred from homology"/>
<comment type="function">
    <text evidence="2">Catalyzes the reduction of dTDP-6-deoxy-L-lyxo-4-hexulose to yield dTDP-L-rhamnose.</text>
</comment>
<dbReference type="GO" id="GO:0005829">
    <property type="term" value="C:cytosol"/>
    <property type="evidence" value="ECO:0007669"/>
    <property type="project" value="TreeGrafter"/>
</dbReference>
<dbReference type="NCBIfam" id="TIGR01214">
    <property type="entry name" value="rmlD"/>
    <property type="match status" value="1"/>
</dbReference>
<evidence type="ECO:0000256" key="1">
    <source>
        <dbReference type="ARBA" id="ARBA00010944"/>
    </source>
</evidence>
<evidence type="ECO:0000256" key="2">
    <source>
        <dbReference type="RuleBase" id="RU364082"/>
    </source>
</evidence>
<dbReference type="Gene3D" id="3.90.25.10">
    <property type="entry name" value="UDP-galactose 4-epimerase, domain 1"/>
    <property type="match status" value="1"/>
</dbReference>
<keyword evidence="5" id="KW-1185">Reference proteome</keyword>
<evidence type="ECO:0000259" key="3">
    <source>
        <dbReference type="Pfam" id="PF04321"/>
    </source>
</evidence>
<dbReference type="InterPro" id="IPR029903">
    <property type="entry name" value="RmlD-like-bd"/>
</dbReference>
<dbReference type="InterPro" id="IPR036291">
    <property type="entry name" value="NAD(P)-bd_dom_sf"/>
</dbReference>
<feature type="domain" description="RmlD-like substrate binding" evidence="3">
    <location>
        <begin position="1"/>
        <end position="275"/>
    </location>
</feature>
<dbReference type="EC" id="1.1.1.133" evidence="2"/>
<reference evidence="4 5" key="1">
    <citation type="submission" date="2013-08" db="EMBL/GenBank/DDBJ databases">
        <title>Genome sequencing of Cellulomonas bogoriensis 69B4.</title>
        <authorList>
            <person name="Chen F."/>
            <person name="Li Y."/>
            <person name="Wang G."/>
        </authorList>
    </citation>
    <scope>NUCLEOTIDE SEQUENCE [LARGE SCALE GENOMIC DNA]</scope>
    <source>
        <strain evidence="4 5">69B4</strain>
    </source>
</reference>
<name>A0A0A0BMM6_9CELL</name>
<dbReference type="UniPathway" id="UPA00124"/>
<dbReference type="Gene3D" id="3.40.50.720">
    <property type="entry name" value="NAD(P)-binding Rossmann-like Domain"/>
    <property type="match status" value="1"/>
</dbReference>
<dbReference type="PANTHER" id="PTHR10491">
    <property type="entry name" value="DTDP-4-DEHYDRORHAMNOSE REDUCTASE"/>
    <property type="match status" value="1"/>
</dbReference>
<dbReference type="OrthoDB" id="9803892at2"/>
<organism evidence="4 5">
    <name type="scientific">Cellulomonas bogoriensis 69B4 = DSM 16987</name>
    <dbReference type="NCBI Taxonomy" id="1386082"/>
    <lineage>
        <taxon>Bacteria</taxon>
        <taxon>Bacillati</taxon>
        <taxon>Actinomycetota</taxon>
        <taxon>Actinomycetes</taxon>
        <taxon>Micrococcales</taxon>
        <taxon>Cellulomonadaceae</taxon>
        <taxon>Cellulomonas</taxon>
    </lineage>
</organism>
<dbReference type="EMBL" id="AXCZ01000228">
    <property type="protein sequence ID" value="KGM08972.1"/>
    <property type="molecule type" value="Genomic_DNA"/>
</dbReference>
<accession>A0A0A0BMM6</accession>
<dbReference type="SUPFAM" id="SSF51735">
    <property type="entry name" value="NAD(P)-binding Rossmann-fold domains"/>
    <property type="match status" value="1"/>
</dbReference>
<evidence type="ECO:0000313" key="4">
    <source>
        <dbReference type="EMBL" id="KGM08972.1"/>
    </source>
</evidence>
<dbReference type="PANTHER" id="PTHR10491:SF4">
    <property type="entry name" value="METHIONINE ADENOSYLTRANSFERASE 2 SUBUNIT BETA"/>
    <property type="match status" value="1"/>
</dbReference>
<dbReference type="Pfam" id="PF04321">
    <property type="entry name" value="RmlD_sub_bind"/>
    <property type="match status" value="1"/>
</dbReference>
<comment type="similarity">
    <text evidence="1 2">Belongs to the dTDP-4-dehydrorhamnose reductase family.</text>
</comment>
<dbReference type="AlphaFoldDB" id="A0A0A0BMM6"/>
<dbReference type="CDD" id="cd05254">
    <property type="entry name" value="dTDP_HR_like_SDR_e"/>
    <property type="match status" value="1"/>
</dbReference>
<gene>
    <name evidence="4" type="ORF">N869_04265</name>
</gene>
<comment type="caution">
    <text evidence="4">The sequence shown here is derived from an EMBL/GenBank/DDBJ whole genome shotgun (WGS) entry which is preliminary data.</text>
</comment>
<dbReference type="Proteomes" id="UP000054314">
    <property type="component" value="Unassembled WGS sequence"/>
</dbReference>
<dbReference type="GO" id="GO:0008831">
    <property type="term" value="F:dTDP-4-dehydrorhamnose reductase activity"/>
    <property type="evidence" value="ECO:0007669"/>
    <property type="project" value="UniProtKB-EC"/>
</dbReference>
<protein>
    <recommendedName>
        <fullName evidence="2">dTDP-4-dehydrorhamnose reductase</fullName>
        <ecNumber evidence="2">1.1.1.133</ecNumber>
    </recommendedName>
</protein>
<keyword evidence="2" id="KW-0521">NADP</keyword>
<evidence type="ECO:0000313" key="5">
    <source>
        <dbReference type="Proteomes" id="UP000054314"/>
    </source>
</evidence>
<comment type="pathway">
    <text evidence="2">Carbohydrate biosynthesis; dTDP-L-rhamnose biosynthesis.</text>
</comment>
<dbReference type="InterPro" id="IPR005913">
    <property type="entry name" value="dTDP_dehydrorham_reduct"/>
</dbReference>